<dbReference type="STRING" id="159291.SAMN05920897_12121"/>
<accession>A0A1N6X8T2</accession>
<keyword evidence="3" id="KW-1185">Reference proteome</keyword>
<dbReference type="AlphaFoldDB" id="A0A1N6X8T2"/>
<sequence length="502" mass="57279">MVMVVFILFFVSQAFSMGRGEELLQEEPLPVAQKPEQEPDPDPIDYMKLYEELSEDLPTIAFFPPRVGSGVDRDLAEKLHQELIHRFILHGEYRPVSIQDWLSDRFRNGSTGSIWSFLGIVRSTRLPVNYIGTTRFFRSGARLGVRVSVYPVERGRAPRHFVRIVDIPGQDEDELPLVCYCCGDPLELHRSPEEEISEEEGRTAKKGSPEKKNDFADENMIEDEEAERPVEEEPSLSERSLDALANLFAELTVRLAAEKEPANLFHSTIYVNPVQLKFFHLTTLECGDFEFSSIPFLSRDGADYRRHDDHIRDLLGYALHLGGLVRAEIGDMDGVVGENPSQRGVGDYSVDSELKLSERLMIFETTLINNRTGREVLRYVFPLESLDLVYLQERLRDVSRLLILAIVPFEARLQVGALRPQSGDHFPEEAHIYFQGYHLGRGDLSGQLLPAGLNIFRIAEPDLREEKGTGEYLMGVLMRPYEHTSETISREDLPYAQFLLRH</sequence>
<dbReference type="EMBL" id="FTMS01000021">
    <property type="protein sequence ID" value="SIQ98762.1"/>
    <property type="molecule type" value="Genomic_DNA"/>
</dbReference>
<evidence type="ECO:0000256" key="1">
    <source>
        <dbReference type="SAM" id="MobiDB-lite"/>
    </source>
</evidence>
<reference evidence="2 3" key="1">
    <citation type="submission" date="2017-01" db="EMBL/GenBank/DDBJ databases">
        <authorList>
            <person name="Mah S.A."/>
            <person name="Swanson W.J."/>
            <person name="Moy G.W."/>
            <person name="Vacquier V.D."/>
        </authorList>
    </citation>
    <scope>NUCLEOTIDE SEQUENCE [LARGE SCALE GENOMIC DNA]</scope>
    <source>
        <strain evidence="2 3">ASpG1</strain>
    </source>
</reference>
<name>A0A1N6X8T2_9SPIO</name>
<proteinExistence type="predicted"/>
<protein>
    <submittedName>
        <fullName evidence="2">Uncharacterized protein</fullName>
    </submittedName>
</protein>
<evidence type="ECO:0000313" key="3">
    <source>
        <dbReference type="Proteomes" id="UP000186400"/>
    </source>
</evidence>
<feature type="compositionally biased region" description="Basic and acidic residues" evidence="1">
    <location>
        <begin position="191"/>
        <end position="215"/>
    </location>
</feature>
<organism evidence="2 3">
    <name type="scientific">Alkalispirochaeta americana</name>
    <dbReference type="NCBI Taxonomy" id="159291"/>
    <lineage>
        <taxon>Bacteria</taxon>
        <taxon>Pseudomonadati</taxon>
        <taxon>Spirochaetota</taxon>
        <taxon>Spirochaetia</taxon>
        <taxon>Spirochaetales</taxon>
        <taxon>Spirochaetaceae</taxon>
        <taxon>Alkalispirochaeta</taxon>
    </lineage>
</organism>
<dbReference type="Proteomes" id="UP000186400">
    <property type="component" value="Unassembled WGS sequence"/>
</dbReference>
<feature type="compositionally biased region" description="Acidic residues" evidence="1">
    <location>
        <begin position="216"/>
        <end position="235"/>
    </location>
</feature>
<evidence type="ECO:0000313" key="2">
    <source>
        <dbReference type="EMBL" id="SIQ98762.1"/>
    </source>
</evidence>
<feature type="region of interest" description="Disordered" evidence="1">
    <location>
        <begin position="191"/>
        <end position="236"/>
    </location>
</feature>
<gene>
    <name evidence="2" type="ORF">SAMN05920897_12121</name>
</gene>